<proteinExistence type="predicted"/>
<dbReference type="InterPro" id="IPR044580">
    <property type="entry name" value="MTAN"/>
</dbReference>
<evidence type="ECO:0000256" key="1">
    <source>
        <dbReference type="ARBA" id="ARBA00022737"/>
    </source>
</evidence>
<dbReference type="GO" id="GO:0043226">
    <property type="term" value="C:organelle"/>
    <property type="evidence" value="ECO:0007669"/>
    <property type="project" value="UniProtKB-ARBA"/>
</dbReference>
<evidence type="ECO:0000313" key="4">
    <source>
        <dbReference type="EMBL" id="CAE0829859.1"/>
    </source>
</evidence>
<sequence>MSLFEQLKNAFAAFDTNGDGHITVNELQKFMTEFGIECDEEQVQEIVDQMDIDKSGSIELCEFLPMWQKMIRNMIRSPTERKQLRSICSDEMADLKAHLAKGSIFGPERQIKDVVLLVVVADEIAPVLAEFSPVQDSELESRLLNLAQAFTCTVRNESADYKLTILQVASSPIYGRHYSGYTQVSAIVGLVAKEIKPDLLVSFGTSGGVGVGKTGHIKIGDALLASGCVYIDRLRTSSKSSHDWGVFGGPVVPTKNMDKDLGLVKALLGSQISYIVTAPQVHLIDTLGIAALDMEAAPEAEIAMQVGLNFVAIKMISNGVYPENASRMEEEYTEHRATVSANGLRTLRAVLLYLAGKTIGDL</sequence>
<name>A0A7S4LHQ4_9EUGL</name>
<dbReference type="GO" id="GO:0009116">
    <property type="term" value="P:nucleoside metabolic process"/>
    <property type="evidence" value="ECO:0007669"/>
    <property type="project" value="InterPro"/>
</dbReference>
<dbReference type="GO" id="GO:0005509">
    <property type="term" value="F:calcium ion binding"/>
    <property type="evidence" value="ECO:0007669"/>
    <property type="project" value="InterPro"/>
</dbReference>
<accession>A0A7S4LHQ4</accession>
<dbReference type="CDD" id="cd00051">
    <property type="entry name" value="EFh"/>
    <property type="match status" value="1"/>
</dbReference>
<organism evidence="4">
    <name type="scientific">Eutreptiella gymnastica</name>
    <dbReference type="NCBI Taxonomy" id="73025"/>
    <lineage>
        <taxon>Eukaryota</taxon>
        <taxon>Discoba</taxon>
        <taxon>Euglenozoa</taxon>
        <taxon>Euglenida</taxon>
        <taxon>Spirocuta</taxon>
        <taxon>Euglenophyceae</taxon>
        <taxon>Eutreptiales</taxon>
        <taxon>Eutreptiaceae</taxon>
        <taxon>Eutreptiella</taxon>
    </lineage>
</organism>
<evidence type="ECO:0000259" key="3">
    <source>
        <dbReference type="PROSITE" id="PS50222"/>
    </source>
</evidence>
<dbReference type="InterPro" id="IPR002048">
    <property type="entry name" value="EF_hand_dom"/>
</dbReference>
<dbReference type="Pfam" id="PF01048">
    <property type="entry name" value="PNP_UDP_1"/>
    <property type="match status" value="1"/>
</dbReference>
<keyword evidence="2" id="KW-0106">Calcium</keyword>
<feature type="domain" description="EF-hand" evidence="3">
    <location>
        <begin position="38"/>
        <end position="73"/>
    </location>
</feature>
<feature type="domain" description="EF-hand" evidence="3">
    <location>
        <begin position="2"/>
        <end position="37"/>
    </location>
</feature>
<dbReference type="InterPro" id="IPR011992">
    <property type="entry name" value="EF-hand-dom_pair"/>
</dbReference>
<dbReference type="FunFam" id="1.10.238.10:FF:000178">
    <property type="entry name" value="Calmodulin-2 A"/>
    <property type="match status" value="1"/>
</dbReference>
<gene>
    <name evidence="4" type="ORF">EGYM00163_LOCUS41137</name>
</gene>
<dbReference type="SMART" id="SM00054">
    <property type="entry name" value="EFh"/>
    <property type="match status" value="2"/>
</dbReference>
<dbReference type="InterPro" id="IPR018247">
    <property type="entry name" value="EF_Hand_1_Ca_BS"/>
</dbReference>
<dbReference type="SUPFAM" id="SSF47473">
    <property type="entry name" value="EF-hand"/>
    <property type="match status" value="1"/>
</dbReference>
<dbReference type="Gene3D" id="1.10.238.10">
    <property type="entry name" value="EF-hand"/>
    <property type="match status" value="1"/>
</dbReference>
<dbReference type="EMBL" id="HBJA01119548">
    <property type="protein sequence ID" value="CAE0829859.1"/>
    <property type="molecule type" value="Transcribed_RNA"/>
</dbReference>
<dbReference type="GO" id="GO:0008930">
    <property type="term" value="F:methylthioadenosine nucleosidase activity"/>
    <property type="evidence" value="ECO:0007669"/>
    <property type="project" value="InterPro"/>
</dbReference>
<dbReference type="Gene3D" id="3.40.50.1580">
    <property type="entry name" value="Nucleoside phosphorylase domain"/>
    <property type="match status" value="1"/>
</dbReference>
<dbReference type="PROSITE" id="PS00018">
    <property type="entry name" value="EF_HAND_1"/>
    <property type="match status" value="2"/>
</dbReference>
<dbReference type="PROSITE" id="PS50222">
    <property type="entry name" value="EF_HAND_2"/>
    <property type="match status" value="2"/>
</dbReference>
<dbReference type="InterPro" id="IPR000845">
    <property type="entry name" value="Nucleoside_phosphorylase_d"/>
</dbReference>
<dbReference type="AlphaFoldDB" id="A0A7S4LHQ4"/>
<dbReference type="PANTHER" id="PTHR46994">
    <property type="entry name" value="5'-METHYLTHIOADENOSINE/S-ADENOSYLHOMOCYSTEINE NUCLEOSIDASE 1"/>
    <property type="match status" value="1"/>
</dbReference>
<dbReference type="PANTHER" id="PTHR46994:SF1">
    <property type="entry name" value="5'-METHYLTHIOADENOSINE NUCLEOSIDASE"/>
    <property type="match status" value="1"/>
</dbReference>
<evidence type="ECO:0000256" key="2">
    <source>
        <dbReference type="ARBA" id="ARBA00022837"/>
    </source>
</evidence>
<dbReference type="SUPFAM" id="SSF53167">
    <property type="entry name" value="Purine and uridine phosphorylases"/>
    <property type="match status" value="1"/>
</dbReference>
<dbReference type="Pfam" id="PF13499">
    <property type="entry name" value="EF-hand_7"/>
    <property type="match status" value="1"/>
</dbReference>
<dbReference type="GO" id="GO:0019509">
    <property type="term" value="P:L-methionine salvage from methylthioadenosine"/>
    <property type="evidence" value="ECO:0007669"/>
    <property type="project" value="InterPro"/>
</dbReference>
<protein>
    <recommendedName>
        <fullName evidence="3">EF-hand domain-containing protein</fullName>
    </recommendedName>
</protein>
<keyword evidence="1" id="KW-0677">Repeat</keyword>
<reference evidence="4" key="1">
    <citation type="submission" date="2021-01" db="EMBL/GenBank/DDBJ databases">
        <authorList>
            <person name="Corre E."/>
            <person name="Pelletier E."/>
            <person name="Niang G."/>
            <person name="Scheremetjew M."/>
            <person name="Finn R."/>
            <person name="Kale V."/>
            <person name="Holt S."/>
            <person name="Cochrane G."/>
            <person name="Meng A."/>
            <person name="Brown T."/>
            <person name="Cohen L."/>
        </authorList>
    </citation>
    <scope>NUCLEOTIDE SEQUENCE</scope>
    <source>
        <strain evidence="4">CCMP1594</strain>
    </source>
</reference>
<dbReference type="InterPro" id="IPR035994">
    <property type="entry name" value="Nucleoside_phosphorylase_sf"/>
</dbReference>